<reference evidence="1" key="1">
    <citation type="journal article" date="2015" name="Nature">
        <title>Complex archaea that bridge the gap between prokaryotes and eukaryotes.</title>
        <authorList>
            <person name="Spang A."/>
            <person name="Saw J.H."/>
            <person name="Jorgensen S.L."/>
            <person name="Zaremba-Niedzwiedzka K."/>
            <person name="Martijn J."/>
            <person name="Lind A.E."/>
            <person name="van Eijk R."/>
            <person name="Schleper C."/>
            <person name="Guy L."/>
            <person name="Ettema T.J."/>
        </authorList>
    </citation>
    <scope>NUCLEOTIDE SEQUENCE</scope>
</reference>
<organism evidence="1">
    <name type="scientific">marine sediment metagenome</name>
    <dbReference type="NCBI Taxonomy" id="412755"/>
    <lineage>
        <taxon>unclassified sequences</taxon>
        <taxon>metagenomes</taxon>
        <taxon>ecological metagenomes</taxon>
    </lineage>
</organism>
<evidence type="ECO:0000313" key="1">
    <source>
        <dbReference type="EMBL" id="KKN78309.1"/>
    </source>
</evidence>
<proteinExistence type="predicted"/>
<dbReference type="AlphaFoldDB" id="A0A0F9TGE3"/>
<comment type="caution">
    <text evidence="1">The sequence shown here is derived from an EMBL/GenBank/DDBJ whole genome shotgun (WGS) entry which is preliminary data.</text>
</comment>
<sequence>MRWRDKIIKVLRLNESIYEVNALTYLDIWNQKYETIATEIEKLFEMEGKVEYVVQYKLGNWGDLHDYQKTKKGARTYIKKERKHFLPRNPDLFRLIKRVTTEQIMEE</sequence>
<dbReference type="EMBL" id="LAZR01000265">
    <property type="protein sequence ID" value="KKN78309.1"/>
    <property type="molecule type" value="Genomic_DNA"/>
</dbReference>
<protein>
    <submittedName>
        <fullName evidence="1">Uncharacterized protein</fullName>
    </submittedName>
</protein>
<accession>A0A0F9TGE3</accession>
<name>A0A0F9TGE3_9ZZZZ</name>
<gene>
    <name evidence="1" type="ORF">LCGC14_0351680</name>
</gene>